<dbReference type="KEGG" id="ago:AGOS_AFR675W"/>
<evidence type="ECO:0000256" key="3">
    <source>
        <dbReference type="RuleBase" id="RU003719"/>
    </source>
</evidence>
<dbReference type="FunCoup" id="Q752A0">
    <property type="interactions" value="471"/>
</dbReference>
<dbReference type="SUPFAM" id="SSF52283">
    <property type="entry name" value="Formate/glycerate dehydrogenase catalytic domain-like"/>
    <property type="match status" value="1"/>
</dbReference>
<evidence type="ECO:0000259" key="5">
    <source>
        <dbReference type="Pfam" id="PF02826"/>
    </source>
</evidence>
<dbReference type="FunFam" id="3.40.50.720:FF:000026">
    <property type="entry name" value="Glyoxylate/hydroxypyruvate reductase B"/>
    <property type="match status" value="1"/>
</dbReference>
<evidence type="ECO:0000313" key="6">
    <source>
        <dbReference type="EMBL" id="AAS54047.1"/>
    </source>
</evidence>
<reference evidence="7" key="2">
    <citation type="journal article" date="2013" name="G3 (Bethesda)">
        <title>Genomes of Ashbya fungi isolated from insects reveal four mating-type loci, numerous translocations, lack of transposons, and distinct gene duplications.</title>
        <authorList>
            <person name="Dietrich F.S."/>
            <person name="Voegeli S."/>
            <person name="Kuo S."/>
            <person name="Philippsen P."/>
        </authorList>
    </citation>
    <scope>GENOME REANNOTATION</scope>
    <source>
        <strain evidence="7">ATCC 10895 / CBS 109.51 / FGSC 9923 / NRRL Y-1056</strain>
    </source>
</reference>
<dbReference type="InterPro" id="IPR050223">
    <property type="entry name" value="D-isomer_2-hydroxyacid_DH"/>
</dbReference>
<dbReference type="InterPro" id="IPR006139">
    <property type="entry name" value="D-isomer_2_OHA_DH_cat_dom"/>
</dbReference>
<dbReference type="PROSITE" id="PS00670">
    <property type="entry name" value="D_2_HYDROXYACID_DH_2"/>
    <property type="match status" value="1"/>
</dbReference>
<dbReference type="OrthoDB" id="9991913at2759"/>
<evidence type="ECO:0000313" key="7">
    <source>
        <dbReference type="Proteomes" id="UP000000591"/>
    </source>
</evidence>
<dbReference type="Gene3D" id="3.40.50.720">
    <property type="entry name" value="NAD(P)-binding Rossmann-like Domain"/>
    <property type="match status" value="2"/>
</dbReference>
<dbReference type="GO" id="GO:0051287">
    <property type="term" value="F:NAD binding"/>
    <property type="evidence" value="ECO:0007669"/>
    <property type="project" value="InterPro"/>
</dbReference>
<accession>Q752A0</accession>
<evidence type="ECO:0000256" key="2">
    <source>
        <dbReference type="ARBA" id="ARBA00023002"/>
    </source>
</evidence>
<feature type="domain" description="D-isomer specific 2-hydroxyacid dehydrogenase NAD-binding" evidence="5">
    <location>
        <begin position="124"/>
        <end position="301"/>
    </location>
</feature>
<protein>
    <submittedName>
        <fullName evidence="6">AFR675Wp</fullName>
    </submittedName>
</protein>
<dbReference type="eggNOG" id="KOG0069">
    <property type="taxonomic scope" value="Eukaryota"/>
</dbReference>
<dbReference type="GO" id="GO:0005829">
    <property type="term" value="C:cytosol"/>
    <property type="evidence" value="ECO:0000318"/>
    <property type="project" value="GO_Central"/>
</dbReference>
<keyword evidence="2 3" id="KW-0560">Oxidoreductase</keyword>
<comment type="similarity">
    <text evidence="1 3">Belongs to the D-isomer specific 2-hydroxyacid dehydrogenase family.</text>
</comment>
<dbReference type="GO" id="GO:0030267">
    <property type="term" value="F:glyoxylate reductase (NADPH) activity"/>
    <property type="evidence" value="ECO:0000318"/>
    <property type="project" value="GO_Central"/>
</dbReference>
<evidence type="ECO:0000259" key="4">
    <source>
        <dbReference type="Pfam" id="PF00389"/>
    </source>
</evidence>
<dbReference type="InterPro" id="IPR006140">
    <property type="entry name" value="D-isomer_DH_NAD-bd"/>
</dbReference>
<gene>
    <name evidence="6" type="ORF">AGOS_AFR675W</name>
</gene>
<reference evidence="6 7" key="1">
    <citation type="journal article" date="2004" name="Science">
        <title>The Ashbya gossypii genome as a tool for mapping the ancient Saccharomyces cerevisiae genome.</title>
        <authorList>
            <person name="Dietrich F.S."/>
            <person name="Voegeli S."/>
            <person name="Brachat S."/>
            <person name="Lerch A."/>
            <person name="Gates K."/>
            <person name="Steiner S."/>
            <person name="Mohr C."/>
            <person name="Pohlmann R."/>
            <person name="Luedi P."/>
            <person name="Choi S."/>
            <person name="Wing R.A."/>
            <person name="Flavier A."/>
            <person name="Gaffney T.D."/>
            <person name="Philippsen P."/>
        </authorList>
    </citation>
    <scope>NUCLEOTIDE SEQUENCE [LARGE SCALE GENOMIC DNA]</scope>
    <source>
        <strain evidence="7">ATCC 10895 / CBS 109.51 / FGSC 9923 / NRRL Y-1056</strain>
    </source>
</reference>
<dbReference type="OMA" id="PHIAWAY"/>
<feature type="domain" description="D-isomer specific 2-hydroxyacid dehydrogenase catalytic" evidence="4">
    <location>
        <begin position="65"/>
        <end position="331"/>
    </location>
</feature>
<dbReference type="Proteomes" id="UP000000591">
    <property type="component" value="Chromosome VI"/>
</dbReference>
<dbReference type="InterPro" id="IPR029753">
    <property type="entry name" value="D-isomer_DH_CS"/>
</dbReference>
<organism evidence="6 7">
    <name type="scientific">Eremothecium gossypii (strain ATCC 10895 / CBS 109.51 / FGSC 9923 / NRRL Y-1056)</name>
    <name type="common">Yeast</name>
    <name type="synonym">Ashbya gossypii</name>
    <dbReference type="NCBI Taxonomy" id="284811"/>
    <lineage>
        <taxon>Eukaryota</taxon>
        <taxon>Fungi</taxon>
        <taxon>Dikarya</taxon>
        <taxon>Ascomycota</taxon>
        <taxon>Saccharomycotina</taxon>
        <taxon>Saccharomycetes</taxon>
        <taxon>Saccharomycetales</taxon>
        <taxon>Saccharomycetaceae</taxon>
        <taxon>Eremothecium</taxon>
    </lineage>
</organism>
<dbReference type="EMBL" id="AE016819">
    <property type="protein sequence ID" value="AAS54047.1"/>
    <property type="molecule type" value="Genomic_DNA"/>
</dbReference>
<dbReference type="PANTHER" id="PTHR10996">
    <property type="entry name" value="2-HYDROXYACID DEHYDROGENASE-RELATED"/>
    <property type="match status" value="1"/>
</dbReference>
<dbReference type="CDD" id="cd12168">
    <property type="entry name" value="Mand_dh_like"/>
    <property type="match status" value="1"/>
</dbReference>
<dbReference type="InterPro" id="IPR036291">
    <property type="entry name" value="NAD(P)-bd_dom_sf"/>
</dbReference>
<dbReference type="AlphaFoldDB" id="Q752A0"/>
<dbReference type="PROSITE" id="PS00065">
    <property type="entry name" value="D_2_HYDROXYACID_DH_1"/>
    <property type="match status" value="1"/>
</dbReference>
<dbReference type="RefSeq" id="NP_986223.1">
    <property type="nucleotide sequence ID" value="NM_212359.1"/>
</dbReference>
<name>Q752A0_EREGS</name>
<dbReference type="HOGENOM" id="CLU_019796_1_2_1"/>
<dbReference type="Pfam" id="PF00389">
    <property type="entry name" value="2-Hacid_dh"/>
    <property type="match status" value="1"/>
</dbReference>
<dbReference type="SUPFAM" id="SSF51735">
    <property type="entry name" value="NAD(P)-binding Rossmann-fold domains"/>
    <property type="match status" value="1"/>
</dbReference>
<dbReference type="PANTHER" id="PTHR10996:SF257">
    <property type="entry name" value="GLYOXYLATE REDUCTASE 1"/>
    <property type="match status" value="1"/>
</dbReference>
<sequence length="353" mass="38653">MSRPVVLKLGNTRFAHKAWDELGRIADVVTVNKAVTRPEFLRMLRDPNSPASRAQVVTRTFASVQQTGLFDRELAEHLPASVVAVCQNGAGYDQIDPESFTKRQIQVANVPGLVNAPTADTHVFLLLAALRNFCHGQLLLRQGRWPDAPVAGTPFGHDPAGKTVGVLGMGGIGRAVVQRLRPFGFERIIYHNRNRLSSELECSCEYVSFEELLAQSDILSVNVPLSSATRHMLDADAIARMKDGVLVVNTARGPIFDEQALIAALQSGKISAAGLDVYENEPHVPQALLELPNVVCLPHMGTHTVESIKKMEEFVVENVHSVLRTGRVKSLIPELRNAPWLASTVPLIPQSDY</sequence>
<dbReference type="Pfam" id="PF02826">
    <property type="entry name" value="2-Hacid_dh_C"/>
    <property type="match status" value="1"/>
</dbReference>
<dbReference type="InParanoid" id="Q752A0"/>
<dbReference type="GeneID" id="4622512"/>
<keyword evidence="7" id="KW-1185">Reference proteome</keyword>
<evidence type="ECO:0000256" key="1">
    <source>
        <dbReference type="ARBA" id="ARBA00005854"/>
    </source>
</evidence>
<dbReference type="STRING" id="284811.Q752A0"/>
<dbReference type="InterPro" id="IPR029752">
    <property type="entry name" value="D-isomer_DH_CS1"/>
</dbReference>
<proteinExistence type="inferred from homology"/>
<dbReference type="GO" id="GO:0016618">
    <property type="term" value="F:hydroxypyruvate reductase [NAD(P)H] activity"/>
    <property type="evidence" value="ECO:0000318"/>
    <property type="project" value="GO_Central"/>
</dbReference>